<gene>
    <name evidence="9" type="primary">hemH</name>
    <name evidence="11" type="ORF">AYO25_04930</name>
</gene>
<evidence type="ECO:0000313" key="11">
    <source>
        <dbReference type="EMBL" id="ONI58624.1"/>
    </source>
</evidence>
<keyword evidence="5 9" id="KW-0350">Heme biosynthesis</keyword>
<dbReference type="CDD" id="cd00419">
    <property type="entry name" value="Ferrochelatase_C"/>
    <property type="match status" value="1"/>
</dbReference>
<keyword evidence="2 9" id="KW-0963">Cytoplasm</keyword>
<evidence type="ECO:0000256" key="6">
    <source>
        <dbReference type="ARBA" id="ARBA00023239"/>
    </source>
</evidence>
<accession>A0A1V2N722</accession>
<dbReference type="UniPathway" id="UPA00252">
    <property type="reaction ID" value="UER00325"/>
</dbReference>
<comment type="catalytic activity">
    <reaction evidence="9 10">
        <text>heme b + 2 H(+) = protoporphyrin IX + Fe(2+)</text>
        <dbReference type="Rhea" id="RHEA:22584"/>
        <dbReference type="ChEBI" id="CHEBI:15378"/>
        <dbReference type="ChEBI" id="CHEBI:29033"/>
        <dbReference type="ChEBI" id="CHEBI:57306"/>
        <dbReference type="ChEBI" id="CHEBI:60344"/>
        <dbReference type="EC" id="4.98.1.1"/>
    </reaction>
</comment>
<dbReference type="Pfam" id="PF00762">
    <property type="entry name" value="Ferrochelatase"/>
    <property type="match status" value="1"/>
</dbReference>
<sequence>MNISSSAPHDHPEVKFGKIGVLILNLGTPDGYDFFSLRRYLKEFLLDKRVIELPSWQWWPILFGIILNIRPQKIKHAYAQIWNTSQNESILRTHTRNQAINLAKGLENIPSVIVDWSMRYGKPSVDETIDSLTKKGCSRIILFPLYPQYSAATIATAQDKVFQKLMKMRWTPSLRVVPPYYDNPDYISALTHSVNTHLESLQWEPEILLASFHGMPLSYCLKGDPYRCHCHKTARLLKESLSRTDANFKITFQSRFGASEWLQPYTDKTIQQLAHSGIKRIAIITPGFSSDCLETNYEIAHEVKEMFIQHGGQEFTHIPCLNSSNLGIDLLEKITRRELMGWI</sequence>
<evidence type="ECO:0000256" key="4">
    <source>
        <dbReference type="ARBA" id="ARBA00023004"/>
    </source>
</evidence>
<proteinExistence type="inferred from homology"/>
<comment type="pathway">
    <text evidence="9 10">Porphyrin-containing compound metabolism; protoheme biosynthesis; protoheme from protoporphyrin-IX: step 1/1.</text>
</comment>
<reference evidence="11 12" key="1">
    <citation type="journal article" date="2017" name="PLoS ONE">
        <title>Genomic sequence of 'Candidatus Liberibacter solanacearum' haplotype C and its comparison with haplotype A and B genomes.</title>
        <authorList>
            <person name="Wang J."/>
            <person name="Haapalainen M."/>
            <person name="Schott T."/>
            <person name="Thompson S.M."/>
            <person name="Smith G.R."/>
            <person name="Nissinen A.I."/>
            <person name="Pirhonen M."/>
        </authorList>
    </citation>
    <scope>NUCLEOTIDE SEQUENCE [LARGE SCALE GENOMIC DNA]</scope>
    <source>
        <strain evidence="11 12">FIN111</strain>
    </source>
</reference>
<dbReference type="HAMAP" id="MF_00323">
    <property type="entry name" value="Ferrochelatase"/>
    <property type="match status" value="1"/>
</dbReference>
<keyword evidence="6 9" id="KW-0456">Lyase</keyword>
<dbReference type="GO" id="GO:0004325">
    <property type="term" value="F:ferrochelatase activity"/>
    <property type="evidence" value="ECO:0007669"/>
    <property type="project" value="UniProtKB-UniRule"/>
</dbReference>
<evidence type="ECO:0000256" key="5">
    <source>
        <dbReference type="ARBA" id="ARBA00023133"/>
    </source>
</evidence>
<evidence type="ECO:0000256" key="7">
    <source>
        <dbReference type="ARBA" id="ARBA00023244"/>
    </source>
</evidence>
<dbReference type="GO" id="GO:0005737">
    <property type="term" value="C:cytoplasm"/>
    <property type="evidence" value="ECO:0007669"/>
    <property type="project" value="UniProtKB-SubCell"/>
</dbReference>
<dbReference type="PANTHER" id="PTHR11108:SF1">
    <property type="entry name" value="FERROCHELATASE, MITOCHONDRIAL"/>
    <property type="match status" value="1"/>
</dbReference>
<dbReference type="AlphaFoldDB" id="A0A1V2N722"/>
<dbReference type="InterPro" id="IPR033659">
    <property type="entry name" value="Ferrochelatase_N"/>
</dbReference>
<feature type="binding site" evidence="9">
    <location>
        <position position="213"/>
    </location>
    <ligand>
        <name>Fe(2+)</name>
        <dbReference type="ChEBI" id="CHEBI:29033"/>
    </ligand>
</feature>
<dbReference type="PANTHER" id="PTHR11108">
    <property type="entry name" value="FERROCHELATASE"/>
    <property type="match status" value="1"/>
</dbReference>
<comment type="catalytic activity">
    <reaction evidence="8">
        <text>Fe-coproporphyrin III + 2 H(+) = coproporphyrin III + Fe(2+)</text>
        <dbReference type="Rhea" id="RHEA:49572"/>
        <dbReference type="ChEBI" id="CHEBI:15378"/>
        <dbReference type="ChEBI" id="CHEBI:29033"/>
        <dbReference type="ChEBI" id="CHEBI:68438"/>
        <dbReference type="ChEBI" id="CHEBI:131725"/>
        <dbReference type="EC" id="4.99.1.9"/>
    </reaction>
    <physiologicalReaction direction="right-to-left" evidence="8">
        <dbReference type="Rhea" id="RHEA:49574"/>
    </physiologicalReaction>
</comment>
<dbReference type="InterPro" id="IPR019772">
    <property type="entry name" value="Ferrochelatase_AS"/>
</dbReference>
<dbReference type="Gene3D" id="3.40.50.1400">
    <property type="match status" value="2"/>
</dbReference>
<dbReference type="OrthoDB" id="9809741at2"/>
<dbReference type="GO" id="GO:0046872">
    <property type="term" value="F:metal ion binding"/>
    <property type="evidence" value="ECO:0007669"/>
    <property type="project" value="UniProtKB-KW"/>
</dbReference>
<evidence type="ECO:0000313" key="12">
    <source>
        <dbReference type="Proteomes" id="UP000189542"/>
    </source>
</evidence>
<dbReference type="GO" id="GO:0006783">
    <property type="term" value="P:heme biosynthetic process"/>
    <property type="evidence" value="ECO:0007669"/>
    <property type="project" value="UniProtKB-UniRule"/>
</dbReference>
<dbReference type="SUPFAM" id="SSF53800">
    <property type="entry name" value="Chelatase"/>
    <property type="match status" value="1"/>
</dbReference>
<dbReference type="FunFam" id="3.40.50.1400:FF:000002">
    <property type="entry name" value="Ferrochelatase"/>
    <property type="match status" value="1"/>
</dbReference>
<evidence type="ECO:0000256" key="1">
    <source>
        <dbReference type="ARBA" id="ARBA00007718"/>
    </source>
</evidence>
<comment type="subcellular location">
    <subcellularLocation>
        <location evidence="9 10">Cytoplasm</location>
    </subcellularLocation>
</comment>
<evidence type="ECO:0000256" key="2">
    <source>
        <dbReference type="ARBA" id="ARBA00022490"/>
    </source>
</evidence>
<keyword evidence="3 9" id="KW-0479">Metal-binding</keyword>
<keyword evidence="4 9" id="KW-0408">Iron</keyword>
<dbReference type="NCBIfam" id="TIGR00109">
    <property type="entry name" value="hemH"/>
    <property type="match status" value="1"/>
</dbReference>
<comment type="similarity">
    <text evidence="1 9 10">Belongs to the ferrochelatase family.</text>
</comment>
<protein>
    <recommendedName>
        <fullName evidence="9 10">Ferrochelatase</fullName>
        <ecNumber evidence="9 10">4.98.1.1</ecNumber>
    </recommendedName>
    <alternativeName>
        <fullName evidence="9">Heme synthase</fullName>
    </alternativeName>
    <alternativeName>
        <fullName evidence="9">Protoheme ferro-lyase</fullName>
    </alternativeName>
</protein>
<organism evidence="11 12">
    <name type="scientific">Candidatus Liberibacter solanacearum</name>
    <dbReference type="NCBI Taxonomy" id="556287"/>
    <lineage>
        <taxon>Bacteria</taxon>
        <taxon>Pseudomonadati</taxon>
        <taxon>Pseudomonadota</taxon>
        <taxon>Alphaproteobacteria</taxon>
        <taxon>Hyphomicrobiales</taxon>
        <taxon>Rhizobiaceae</taxon>
        <taxon>Liberibacter</taxon>
    </lineage>
</organism>
<comment type="function">
    <text evidence="9 10">Catalyzes the ferrous insertion into protoporphyrin IX.</text>
</comment>
<dbReference type="RefSeq" id="WP_076969791.1">
    <property type="nucleotide sequence ID" value="NZ_LVWB01000014.1"/>
</dbReference>
<dbReference type="Proteomes" id="UP000189542">
    <property type="component" value="Unassembled WGS sequence"/>
</dbReference>
<name>A0A1V2N722_9HYPH</name>
<dbReference type="InterPro" id="IPR001015">
    <property type="entry name" value="Ferrochelatase"/>
</dbReference>
<dbReference type="EC" id="4.98.1.1" evidence="9 10"/>
<comment type="caution">
    <text evidence="11">The sequence shown here is derived from an EMBL/GenBank/DDBJ whole genome shotgun (WGS) entry which is preliminary data.</text>
</comment>
<evidence type="ECO:0000256" key="9">
    <source>
        <dbReference type="HAMAP-Rule" id="MF_00323"/>
    </source>
</evidence>
<dbReference type="EMBL" id="LVWB01000014">
    <property type="protein sequence ID" value="ONI58624.1"/>
    <property type="molecule type" value="Genomic_DNA"/>
</dbReference>
<evidence type="ECO:0000256" key="3">
    <source>
        <dbReference type="ARBA" id="ARBA00022723"/>
    </source>
</evidence>
<evidence type="ECO:0000256" key="8">
    <source>
        <dbReference type="ARBA" id="ARBA00024536"/>
    </source>
</evidence>
<dbReference type="InterPro" id="IPR033644">
    <property type="entry name" value="Ferrochelatase_C"/>
</dbReference>
<feature type="binding site" evidence="9">
    <location>
        <position position="294"/>
    </location>
    <ligand>
        <name>Fe(2+)</name>
        <dbReference type="ChEBI" id="CHEBI:29033"/>
    </ligand>
</feature>
<dbReference type="PROSITE" id="PS00534">
    <property type="entry name" value="FERROCHELATASE"/>
    <property type="match status" value="1"/>
</dbReference>
<dbReference type="CDD" id="cd03411">
    <property type="entry name" value="Ferrochelatase_N"/>
    <property type="match status" value="1"/>
</dbReference>
<keyword evidence="7 9" id="KW-0627">Porphyrin biosynthesis</keyword>
<evidence type="ECO:0000256" key="10">
    <source>
        <dbReference type="RuleBase" id="RU000607"/>
    </source>
</evidence>